<dbReference type="SUPFAM" id="SSF52151">
    <property type="entry name" value="FabD/lysophospholipase-like"/>
    <property type="match status" value="1"/>
</dbReference>
<evidence type="ECO:0000313" key="5">
    <source>
        <dbReference type="EMBL" id="TGN91208.1"/>
    </source>
</evidence>
<sequence>MTSVVIYGGQGNVQLKHLYQMIKTEKGQKILLSLKKNDEDSYMLMQGILSKTVELNDVHASMLANFLYNEWSTNYEELVPGTIFSAHSAGIFNVLLASGSASFPDIVYFIKKRAQLIKDLQCKEELWLLMTENLDDFYQKVLDQCYKKVKLAIMTDENSGVIAMNEEDSDLLESIATSEKQFYKLRKLGVKAPYHTEFLNPFLDQYAKLVEELNIVQNDSYEYIFHCENLNEELLYQWNNTFNWKGIMEKISRKSKEIKDVSPNKFITKQMQKLRKREKEFG</sequence>
<evidence type="ECO:0000313" key="6">
    <source>
        <dbReference type="Proteomes" id="UP000297986"/>
    </source>
</evidence>
<evidence type="ECO:0000256" key="2">
    <source>
        <dbReference type="ARBA" id="ARBA00022679"/>
    </source>
</evidence>
<name>A0A4Z1DWG3_9STRE</name>
<reference evidence="5 6" key="1">
    <citation type="submission" date="2019-04" db="EMBL/GenBank/DDBJ databases">
        <title>Genome sequencing of Streptococcus rubneri DSM 26920(T).</title>
        <authorList>
            <person name="Kook J.-K."/>
            <person name="Park S.-N."/>
            <person name="Lim Y.K."/>
        </authorList>
    </citation>
    <scope>NUCLEOTIDE SEQUENCE [LARGE SCALE GENOMIC DNA]</scope>
    <source>
        <strain evidence="5 6">DSM 26920</strain>
    </source>
</reference>
<dbReference type="InterPro" id="IPR001227">
    <property type="entry name" value="Ac_transferase_dom_sf"/>
</dbReference>
<dbReference type="OrthoDB" id="2232571at2"/>
<protein>
    <recommendedName>
        <fullName evidence="1">[acyl-carrier-protein] S-malonyltransferase</fullName>
        <ecNumber evidence="1">2.3.1.39</ecNumber>
    </recommendedName>
</protein>
<proteinExistence type="predicted"/>
<keyword evidence="6" id="KW-1185">Reference proteome</keyword>
<dbReference type="PANTHER" id="PTHR42681">
    <property type="entry name" value="MALONYL-COA-ACYL CARRIER PROTEIN TRANSACYLASE, MITOCHONDRIAL"/>
    <property type="match status" value="1"/>
</dbReference>
<evidence type="ECO:0000256" key="1">
    <source>
        <dbReference type="ARBA" id="ARBA00013258"/>
    </source>
</evidence>
<organism evidence="5 6">
    <name type="scientific">Streptococcus rubneri</name>
    <dbReference type="NCBI Taxonomy" id="1234680"/>
    <lineage>
        <taxon>Bacteria</taxon>
        <taxon>Bacillati</taxon>
        <taxon>Bacillota</taxon>
        <taxon>Bacilli</taxon>
        <taxon>Lactobacillales</taxon>
        <taxon>Streptococcaceae</taxon>
        <taxon>Streptococcus</taxon>
    </lineage>
</organism>
<dbReference type="Gene3D" id="3.40.366.10">
    <property type="entry name" value="Malonyl-Coenzyme A Acyl Carrier Protein, domain 2"/>
    <property type="match status" value="1"/>
</dbReference>
<dbReference type="GO" id="GO:0004314">
    <property type="term" value="F:[acyl-carrier-protein] S-malonyltransferase activity"/>
    <property type="evidence" value="ECO:0007669"/>
    <property type="project" value="UniProtKB-EC"/>
</dbReference>
<comment type="caution">
    <text evidence="5">The sequence shown here is derived from an EMBL/GenBank/DDBJ whole genome shotgun (WGS) entry which is preliminary data.</text>
</comment>
<dbReference type="Gene3D" id="3.30.70.250">
    <property type="entry name" value="Malonyl-CoA ACP transacylase, ACP-binding"/>
    <property type="match status" value="1"/>
</dbReference>
<dbReference type="PANTHER" id="PTHR42681:SF1">
    <property type="entry name" value="MALONYL-COA-ACYL CARRIER PROTEIN TRANSACYLASE, MITOCHONDRIAL"/>
    <property type="match status" value="1"/>
</dbReference>
<dbReference type="Proteomes" id="UP000297986">
    <property type="component" value="Unassembled WGS sequence"/>
</dbReference>
<dbReference type="InterPro" id="IPR016035">
    <property type="entry name" value="Acyl_Trfase/lysoPLipase"/>
</dbReference>
<evidence type="ECO:0000256" key="3">
    <source>
        <dbReference type="ARBA" id="ARBA00023315"/>
    </source>
</evidence>
<dbReference type="EC" id="2.3.1.39" evidence="1"/>
<accession>A0A4Z1DWG3</accession>
<keyword evidence="2" id="KW-0808">Transferase</keyword>
<evidence type="ECO:0000256" key="4">
    <source>
        <dbReference type="ARBA" id="ARBA00048462"/>
    </source>
</evidence>
<dbReference type="EMBL" id="SRRP01000002">
    <property type="protein sequence ID" value="TGN91208.1"/>
    <property type="molecule type" value="Genomic_DNA"/>
</dbReference>
<dbReference type="InterPro" id="IPR050858">
    <property type="entry name" value="Mal-CoA-ACP_Trans/PKS_FabD"/>
</dbReference>
<dbReference type="GO" id="GO:0006633">
    <property type="term" value="P:fatty acid biosynthetic process"/>
    <property type="evidence" value="ECO:0007669"/>
    <property type="project" value="TreeGrafter"/>
</dbReference>
<keyword evidence="3" id="KW-0012">Acyltransferase</keyword>
<dbReference type="AlphaFoldDB" id="A0A4Z1DWG3"/>
<comment type="catalytic activity">
    <reaction evidence="4">
        <text>holo-[ACP] + malonyl-CoA = malonyl-[ACP] + CoA</text>
        <dbReference type="Rhea" id="RHEA:41792"/>
        <dbReference type="Rhea" id="RHEA-COMP:9623"/>
        <dbReference type="Rhea" id="RHEA-COMP:9685"/>
        <dbReference type="ChEBI" id="CHEBI:57287"/>
        <dbReference type="ChEBI" id="CHEBI:57384"/>
        <dbReference type="ChEBI" id="CHEBI:64479"/>
        <dbReference type="ChEBI" id="CHEBI:78449"/>
        <dbReference type="EC" id="2.3.1.39"/>
    </reaction>
</comment>
<gene>
    <name evidence="5" type="ORF">E5S68_08875</name>
</gene>
<dbReference type="RefSeq" id="WP_135783234.1">
    <property type="nucleotide sequence ID" value="NZ_JADMRL010000004.1"/>
</dbReference>